<evidence type="ECO:0000313" key="6">
    <source>
        <dbReference type="Proteomes" id="UP001375240"/>
    </source>
</evidence>
<dbReference type="EMBL" id="JAVHNQ010000005">
    <property type="protein sequence ID" value="KAK6347083.1"/>
    <property type="molecule type" value="Genomic_DNA"/>
</dbReference>
<feature type="compositionally biased region" description="Basic and acidic residues" evidence="3">
    <location>
        <begin position="655"/>
        <end position="673"/>
    </location>
</feature>
<gene>
    <name evidence="5" type="ORF">TWF696_007163</name>
</gene>
<feature type="compositionally biased region" description="Basic and acidic residues" evidence="3">
    <location>
        <begin position="744"/>
        <end position="753"/>
    </location>
</feature>
<name>A0AAV9USJ9_9PEZI</name>
<feature type="domain" description="RRM" evidence="4">
    <location>
        <begin position="30"/>
        <end position="110"/>
    </location>
</feature>
<evidence type="ECO:0000256" key="3">
    <source>
        <dbReference type="SAM" id="MobiDB-lite"/>
    </source>
</evidence>
<feature type="region of interest" description="Disordered" evidence="3">
    <location>
        <begin position="1394"/>
        <end position="1424"/>
    </location>
</feature>
<organism evidence="5 6">
    <name type="scientific">Orbilia brochopaga</name>
    <dbReference type="NCBI Taxonomy" id="3140254"/>
    <lineage>
        <taxon>Eukaryota</taxon>
        <taxon>Fungi</taxon>
        <taxon>Dikarya</taxon>
        <taxon>Ascomycota</taxon>
        <taxon>Pezizomycotina</taxon>
        <taxon>Orbiliomycetes</taxon>
        <taxon>Orbiliales</taxon>
        <taxon>Orbiliaceae</taxon>
        <taxon>Orbilia</taxon>
    </lineage>
</organism>
<dbReference type="CDD" id="cd00590">
    <property type="entry name" value="RRM_SF"/>
    <property type="match status" value="2"/>
</dbReference>
<feature type="compositionally biased region" description="Polar residues" evidence="3">
    <location>
        <begin position="1124"/>
        <end position="1133"/>
    </location>
</feature>
<proteinExistence type="predicted"/>
<dbReference type="Gene3D" id="3.30.70.330">
    <property type="match status" value="3"/>
</dbReference>
<accession>A0AAV9USJ9</accession>
<feature type="compositionally biased region" description="Basic and acidic residues" evidence="3">
    <location>
        <begin position="868"/>
        <end position="893"/>
    </location>
</feature>
<feature type="region of interest" description="Disordered" evidence="3">
    <location>
        <begin position="642"/>
        <end position="1160"/>
    </location>
</feature>
<dbReference type="GO" id="GO:0003723">
    <property type="term" value="F:RNA binding"/>
    <property type="evidence" value="ECO:0007669"/>
    <property type="project" value="UniProtKB-UniRule"/>
</dbReference>
<dbReference type="SMART" id="SM00360">
    <property type="entry name" value="RRM"/>
    <property type="match status" value="3"/>
</dbReference>
<evidence type="ECO:0000259" key="4">
    <source>
        <dbReference type="PROSITE" id="PS50102"/>
    </source>
</evidence>
<keyword evidence="1 2" id="KW-0694">RNA-binding</keyword>
<dbReference type="SUPFAM" id="SSF54928">
    <property type="entry name" value="RNA-binding domain, RBD"/>
    <property type="match status" value="2"/>
</dbReference>
<feature type="region of interest" description="Disordered" evidence="3">
    <location>
        <begin position="1"/>
        <end position="28"/>
    </location>
</feature>
<feature type="compositionally biased region" description="Basic and acidic residues" evidence="3">
    <location>
        <begin position="1051"/>
        <end position="1062"/>
    </location>
</feature>
<feature type="compositionally biased region" description="Low complexity" evidence="3">
    <location>
        <begin position="854"/>
        <end position="866"/>
    </location>
</feature>
<dbReference type="Pfam" id="PF00076">
    <property type="entry name" value="RRM_1"/>
    <property type="match status" value="2"/>
</dbReference>
<feature type="region of interest" description="Disordered" evidence="3">
    <location>
        <begin position="260"/>
        <end position="284"/>
    </location>
</feature>
<feature type="compositionally biased region" description="Polar residues" evidence="3">
    <location>
        <begin position="823"/>
        <end position="837"/>
    </location>
</feature>
<dbReference type="PROSITE" id="PS50102">
    <property type="entry name" value="RRM"/>
    <property type="match status" value="2"/>
</dbReference>
<feature type="region of interest" description="Disordered" evidence="3">
    <location>
        <begin position="104"/>
        <end position="183"/>
    </location>
</feature>
<feature type="region of interest" description="Disordered" evidence="3">
    <location>
        <begin position="433"/>
        <end position="456"/>
    </location>
</feature>
<feature type="compositionally biased region" description="Basic and acidic residues" evidence="3">
    <location>
        <begin position="901"/>
        <end position="924"/>
    </location>
</feature>
<feature type="domain" description="RRM" evidence="4">
    <location>
        <begin position="547"/>
        <end position="626"/>
    </location>
</feature>
<protein>
    <recommendedName>
        <fullName evidence="4">RRM domain-containing protein</fullName>
    </recommendedName>
</protein>
<evidence type="ECO:0000256" key="2">
    <source>
        <dbReference type="PROSITE-ProRule" id="PRU00176"/>
    </source>
</evidence>
<comment type="caution">
    <text evidence="5">The sequence shown here is derived from an EMBL/GenBank/DDBJ whole genome shotgun (WGS) entry which is preliminary data.</text>
</comment>
<feature type="compositionally biased region" description="Polar residues" evidence="3">
    <location>
        <begin position="1"/>
        <end position="11"/>
    </location>
</feature>
<evidence type="ECO:0000313" key="5">
    <source>
        <dbReference type="EMBL" id="KAK6347083.1"/>
    </source>
</evidence>
<dbReference type="InterPro" id="IPR012677">
    <property type="entry name" value="Nucleotide-bd_a/b_plait_sf"/>
</dbReference>
<feature type="compositionally biased region" description="Polar residues" evidence="3">
    <location>
        <begin position="989"/>
        <end position="999"/>
    </location>
</feature>
<dbReference type="PANTHER" id="PTHR10352">
    <property type="entry name" value="EUKARYOTIC TRANSLATION INITIATION FACTOR 3 SUBUNIT G"/>
    <property type="match status" value="1"/>
</dbReference>
<dbReference type="InterPro" id="IPR035979">
    <property type="entry name" value="RBD_domain_sf"/>
</dbReference>
<feature type="compositionally biased region" description="Basic and acidic residues" evidence="3">
    <location>
        <begin position="1002"/>
        <end position="1025"/>
    </location>
</feature>
<reference evidence="5 6" key="1">
    <citation type="submission" date="2019-10" db="EMBL/GenBank/DDBJ databases">
        <authorList>
            <person name="Palmer J.M."/>
        </authorList>
    </citation>
    <scope>NUCLEOTIDE SEQUENCE [LARGE SCALE GENOMIC DNA]</scope>
    <source>
        <strain evidence="5 6">TWF696</strain>
    </source>
</reference>
<sequence>MQQQVESQVAQRPNGGRRFPPNDREQNDKLVVHVGGIPPMMPEEVIKQAASQFGPVKNFFKVNRHLEKAYEYSPCYGFITFETEASASHALQAGFMNVGDMRLNLNPRRPRNDFRTHGHGRQSGDFRGNPIPQGLSALPERPAHRNQASSAHASKQSNGSQFDSKASIGVPQKPRGGSSTCTVYGLPESFTVKDLTEKGNTHGRVINTHIFEYKDREGRRFGTINFDSSAGADEFHKQEDEKLWDGCAVKITFEPFNIARRNGTPPVRQGQGPQQNFQRYDNRPFDGQKRFHGGNRGRYQPNIQGRFNQRGSFSQQGNFHHPPPFPMQPHYPQEPQFYEPQMMGYPQYQPQYAPVMNPPPMVAQGQYGSVGVVSPPPLGYVGQPVAVPGMPGTFQPPPQFPQGPMPMHAQSVGGSHISYSNTTDFPQRFDGCRNATADVSPKSKQSSGSNDTTGMRKVSGETSVAAPNMNSGTVAPIKHRADGHYPLVIKPDHYLQAGYNYGNQLPENVHPLNVHHAHNQAQIVQQPPIEQTLPVTVPETKDPEDPSNIFIKNIDDDIISKPEHLEAYCRKFGEIVSISLPTYPNGLIKGFGFVKFTTAEQALKAKEELNLKMVGRRRMFVSFAETSDQRHNRLAKFYDQGARDGVLRSPPDPLIPKKAELKKDDKSEKESGKEVATATTNDGDAASDIPVEKSENANAKVDTSKTASENKPSEAVATEAVQTPPTGDNKAPAAETTAVASSEQTKDEEKVENNDANTATRGRKLSADDLIALDPAIQSIGKKPGGRTLSAEELKQRDPAIQSIGRSRARSTESNGAAVISTGEPSSAGSHTPSHTAEIQADRLHQLLHGLQTSKWGSLSSSTSGGEVPKKKESETDGAQDKSAQEAGKENKLKAAVLKALKIDEEKPEESATKDVTEDNKEEKSENEDAAPAHPPLRPDTHNSDGSSGSRVSQEEFSEALRDKFGEKIPSTIRATDMLDAVDKYVLSRSVSQRSSPTDNVEESKPAGEEAKAIKTTKRGTEKESSNIVAPAPSRKVSVQRITPTDLVDEEPAKVEEAKADVEEAQADSQTEEPKPEEEQQTVAAVAADPQDMEQKQVVDETDPAPSADVVAEPEPEVPATTVDVPQSITTFEAQDARGRNFEKTQTSNIKRNSGPNKQLFFGNNPNFQKNHRSNQGPMDHNYRPGVPNMDAFSANQTARYPRGPEQQPNFAQSYGQADERGFQQTGMNSGNGYVPPAPQHPPTMICEGPCCQPAYTPRYFPPEMQQGMFPGQIPGPMGQMPFFDPGMYRSGPYYDMNNGPPPPPPLPHPMFNGPAMFPQQQWGNNMAATPNMPYPHGGFPMPPAGPRYSPPHMQNASPQMAGPEGGNQHRGYPEYNQYPQHMPQQYGGPMFYEPGMPGAPPPMQGQGQGHYRPPHGGPNVPTF</sequence>
<feature type="compositionally biased region" description="Polar residues" evidence="3">
    <location>
        <begin position="1144"/>
        <end position="1160"/>
    </location>
</feature>
<dbReference type="Proteomes" id="UP001375240">
    <property type="component" value="Unassembled WGS sequence"/>
</dbReference>
<evidence type="ECO:0000256" key="1">
    <source>
        <dbReference type="ARBA" id="ARBA00022884"/>
    </source>
</evidence>
<keyword evidence="6" id="KW-1185">Reference proteome</keyword>
<dbReference type="InterPro" id="IPR000504">
    <property type="entry name" value="RRM_dom"/>
</dbReference>
<feature type="compositionally biased region" description="Polar residues" evidence="3">
    <location>
        <begin position="146"/>
        <end position="164"/>
    </location>
</feature>
<feature type="compositionally biased region" description="Polar residues" evidence="3">
    <location>
        <begin position="442"/>
        <end position="453"/>
    </location>
</feature>